<evidence type="ECO:0000313" key="2">
    <source>
        <dbReference type="Proteomes" id="UP000016842"/>
    </source>
</evidence>
<comment type="caution">
    <text evidence="1">The sequence shown here is derived from an EMBL/GenBank/DDBJ whole genome shotgun (WGS) entry which is preliminary data.</text>
</comment>
<evidence type="ECO:0000313" key="1">
    <source>
        <dbReference type="EMBL" id="ERM00713.1"/>
    </source>
</evidence>
<protein>
    <submittedName>
        <fullName evidence="1">Uncharacterized protein</fullName>
    </submittedName>
</protein>
<reference evidence="1 2" key="1">
    <citation type="journal article" date="2014" name="FEMS Microbiol. Lett.">
        <title>Genome sequencing analysis reveals virulence-related gene content of Ochrobactrum intermedium strain 229E, a urease-positive strain isolated from the human gastric niche.</title>
        <authorList>
            <person name="Kulkarni G.J."/>
            <person name="Shetty S."/>
            <person name="Dharne M.S."/>
            <person name="Shouche Y.S."/>
        </authorList>
    </citation>
    <scope>NUCLEOTIDE SEQUENCE [LARGE SCALE GENOMIC DNA]</scope>
    <source>
        <strain evidence="1 2">229E</strain>
    </source>
</reference>
<dbReference type="EMBL" id="ASXJ01000260">
    <property type="protein sequence ID" value="ERM00713.1"/>
    <property type="molecule type" value="Genomic_DNA"/>
</dbReference>
<dbReference type="Proteomes" id="UP000016842">
    <property type="component" value="Unassembled WGS sequence"/>
</dbReference>
<gene>
    <name evidence="1" type="ORF">Q644_25365</name>
</gene>
<dbReference type="AlphaFoldDB" id="U4V6P8"/>
<name>U4V6P8_9HYPH</name>
<accession>U4V6P8</accession>
<sequence length="85" mass="8973">MKIDVEDRHTPGIGAQALCGDRRIVDEAEAARHIGKGMMPRRTAERIGRNFPPASTASAASTALHALQHTLSHVCSAIGQAVSAM</sequence>
<proteinExistence type="predicted"/>
<organism evidence="1 2">
    <name type="scientific">Brucella intermedia 229E</name>
    <dbReference type="NCBI Taxonomy" id="1337887"/>
    <lineage>
        <taxon>Bacteria</taxon>
        <taxon>Pseudomonadati</taxon>
        <taxon>Pseudomonadota</taxon>
        <taxon>Alphaproteobacteria</taxon>
        <taxon>Hyphomicrobiales</taxon>
        <taxon>Brucellaceae</taxon>
        <taxon>Brucella/Ochrobactrum group</taxon>
        <taxon>Brucella</taxon>
    </lineage>
</organism>